<name>A0A285UMQ5_9BACL</name>
<dbReference type="Pfam" id="PF13129">
    <property type="entry name" value="DUF3953"/>
    <property type="match status" value="1"/>
</dbReference>
<dbReference type="AlphaFoldDB" id="A0A285UMQ5"/>
<accession>A0A285UMQ5</accession>
<dbReference type="EMBL" id="OBQC01000010">
    <property type="protein sequence ID" value="SOC41521.1"/>
    <property type="molecule type" value="Genomic_DNA"/>
</dbReference>
<feature type="transmembrane region" description="Helical" evidence="1">
    <location>
        <begin position="5"/>
        <end position="22"/>
    </location>
</feature>
<protein>
    <submittedName>
        <fullName evidence="2">Uncharacterized protein DUF3953</fullName>
    </submittedName>
</protein>
<organism evidence="2 3">
    <name type="scientific">Ureibacillus acetophenoni</name>
    <dbReference type="NCBI Taxonomy" id="614649"/>
    <lineage>
        <taxon>Bacteria</taxon>
        <taxon>Bacillati</taxon>
        <taxon>Bacillota</taxon>
        <taxon>Bacilli</taxon>
        <taxon>Bacillales</taxon>
        <taxon>Caryophanaceae</taxon>
        <taxon>Ureibacillus</taxon>
    </lineage>
</organism>
<keyword evidence="3" id="KW-1185">Reference proteome</keyword>
<dbReference type="OrthoDB" id="2456396at2"/>
<keyword evidence="1" id="KW-1133">Transmembrane helix</keyword>
<evidence type="ECO:0000313" key="3">
    <source>
        <dbReference type="Proteomes" id="UP000219252"/>
    </source>
</evidence>
<reference evidence="3" key="1">
    <citation type="submission" date="2017-08" db="EMBL/GenBank/DDBJ databases">
        <authorList>
            <person name="Varghese N."/>
            <person name="Submissions S."/>
        </authorList>
    </citation>
    <scope>NUCLEOTIDE SEQUENCE [LARGE SCALE GENOMIC DNA]</scope>
    <source>
        <strain evidence="3">JC23</strain>
    </source>
</reference>
<gene>
    <name evidence="2" type="ORF">SAMN05877842_110132</name>
</gene>
<keyword evidence="1" id="KW-0472">Membrane</keyword>
<dbReference type="InterPro" id="IPR025018">
    <property type="entry name" value="DUF3953"/>
</dbReference>
<sequence>MLMTLRVIFSILTLALAGYGLITQNFRYQAYMMLFLGLTMLVTGIQEMQKGRKIMGWLLIVVFAFALYVSIQSFMLI</sequence>
<feature type="transmembrane region" description="Helical" evidence="1">
    <location>
        <begin position="28"/>
        <end position="45"/>
    </location>
</feature>
<dbReference type="RefSeq" id="WP_097150163.1">
    <property type="nucleotide sequence ID" value="NZ_OBQC01000010.1"/>
</dbReference>
<keyword evidence="1" id="KW-0812">Transmembrane</keyword>
<evidence type="ECO:0000313" key="2">
    <source>
        <dbReference type="EMBL" id="SOC41521.1"/>
    </source>
</evidence>
<dbReference type="Proteomes" id="UP000219252">
    <property type="component" value="Unassembled WGS sequence"/>
</dbReference>
<feature type="transmembrane region" description="Helical" evidence="1">
    <location>
        <begin position="57"/>
        <end position="76"/>
    </location>
</feature>
<proteinExistence type="predicted"/>
<evidence type="ECO:0000256" key="1">
    <source>
        <dbReference type="SAM" id="Phobius"/>
    </source>
</evidence>